<name>A0A8H5GL03_9AGAR</name>
<dbReference type="EMBL" id="JAACJN010000148">
    <property type="protein sequence ID" value="KAF5366867.1"/>
    <property type="molecule type" value="Genomic_DNA"/>
</dbReference>
<sequence length="426" mass="46994">MRLDVGEHAIILTSPVTKRGMAAGDIIPPALTNYLVYKFSDRSSDWIDWVKTNGDPSEVNVARMEKAREAVEAANVNYYAVLNEAQIQWKIVKDSFFGMDFWQWVIGKYAPLSDADNARKATSVELYEAMNVYHGPDAAYPAQIVNGLGRTTSSKALSPGYNQDGLIDDADLINRIFEYAKKGENIPDGDLVQSTVRVPQYTLSGYTSTVQSWIDSSSRGASRDQFITIDIDQGRTTKWENFGFKEVSGSGAGLWPLLSAEVRVGDQWESRILSTSGRENDIALQLAMIGVQKFDIETGGWNIPNVKTRFPDRIPDAPDALSPKVARILSVLAAYDIELKVNFASGIRNEVDKTYEEVKSTGGRMSVFGFHVSAGADNGSDNGSNEYIETKFEDVKWDEASGSMTLTAVKGQFYPTILGAVAHRFD</sequence>
<reference evidence="1 2" key="1">
    <citation type="journal article" date="2020" name="ISME J.">
        <title>Uncovering the hidden diversity of litter-decomposition mechanisms in mushroom-forming fungi.</title>
        <authorList>
            <person name="Floudas D."/>
            <person name="Bentzer J."/>
            <person name="Ahren D."/>
            <person name="Johansson T."/>
            <person name="Persson P."/>
            <person name="Tunlid A."/>
        </authorList>
    </citation>
    <scope>NUCLEOTIDE SEQUENCE [LARGE SCALE GENOMIC DNA]</scope>
    <source>
        <strain evidence="1 2">CBS 406.79</strain>
    </source>
</reference>
<proteinExistence type="predicted"/>
<gene>
    <name evidence="1" type="ORF">D9757_011919</name>
</gene>
<comment type="caution">
    <text evidence="1">The sequence shown here is derived from an EMBL/GenBank/DDBJ whole genome shotgun (WGS) entry which is preliminary data.</text>
</comment>
<protein>
    <submittedName>
        <fullName evidence="1">Uncharacterized protein</fullName>
    </submittedName>
</protein>
<evidence type="ECO:0000313" key="1">
    <source>
        <dbReference type="EMBL" id="KAF5366867.1"/>
    </source>
</evidence>
<dbReference type="OrthoDB" id="2833384at2759"/>
<organism evidence="1 2">
    <name type="scientific">Collybiopsis confluens</name>
    <dbReference type="NCBI Taxonomy" id="2823264"/>
    <lineage>
        <taxon>Eukaryota</taxon>
        <taxon>Fungi</taxon>
        <taxon>Dikarya</taxon>
        <taxon>Basidiomycota</taxon>
        <taxon>Agaricomycotina</taxon>
        <taxon>Agaricomycetes</taxon>
        <taxon>Agaricomycetidae</taxon>
        <taxon>Agaricales</taxon>
        <taxon>Marasmiineae</taxon>
        <taxon>Omphalotaceae</taxon>
        <taxon>Collybiopsis</taxon>
    </lineage>
</organism>
<accession>A0A8H5GL03</accession>
<dbReference type="Proteomes" id="UP000518752">
    <property type="component" value="Unassembled WGS sequence"/>
</dbReference>
<keyword evidence="2" id="KW-1185">Reference proteome</keyword>
<evidence type="ECO:0000313" key="2">
    <source>
        <dbReference type="Proteomes" id="UP000518752"/>
    </source>
</evidence>
<dbReference type="AlphaFoldDB" id="A0A8H5GL03"/>